<dbReference type="Proteomes" id="UP000235965">
    <property type="component" value="Unassembled WGS sequence"/>
</dbReference>
<feature type="transmembrane region" description="Helical" evidence="1">
    <location>
        <begin position="27"/>
        <end position="45"/>
    </location>
</feature>
<reference evidence="2 3" key="1">
    <citation type="submission" date="2017-12" db="EMBL/GenBank/DDBJ databases">
        <title>Hemimetabolous genomes reveal molecular basis of termite eusociality.</title>
        <authorList>
            <person name="Harrison M.C."/>
            <person name="Jongepier E."/>
            <person name="Robertson H.M."/>
            <person name="Arning N."/>
            <person name="Bitard-Feildel T."/>
            <person name="Chao H."/>
            <person name="Childers C.P."/>
            <person name="Dinh H."/>
            <person name="Doddapaneni H."/>
            <person name="Dugan S."/>
            <person name="Gowin J."/>
            <person name="Greiner C."/>
            <person name="Han Y."/>
            <person name="Hu H."/>
            <person name="Hughes D.S.T."/>
            <person name="Huylmans A.-K."/>
            <person name="Kemena C."/>
            <person name="Kremer L.P.M."/>
            <person name="Lee S.L."/>
            <person name="Lopez-Ezquerra A."/>
            <person name="Mallet L."/>
            <person name="Monroy-Kuhn J.M."/>
            <person name="Moser A."/>
            <person name="Murali S.C."/>
            <person name="Muzny D.M."/>
            <person name="Otani S."/>
            <person name="Piulachs M.-D."/>
            <person name="Poelchau M."/>
            <person name="Qu J."/>
            <person name="Schaub F."/>
            <person name="Wada-Katsumata A."/>
            <person name="Worley K.C."/>
            <person name="Xie Q."/>
            <person name="Ylla G."/>
            <person name="Poulsen M."/>
            <person name="Gibbs R.A."/>
            <person name="Schal C."/>
            <person name="Richards S."/>
            <person name="Belles X."/>
            <person name="Korb J."/>
            <person name="Bornberg-Bauer E."/>
        </authorList>
    </citation>
    <scope>NUCLEOTIDE SEQUENCE [LARGE SCALE GENOMIC DNA]</scope>
    <source>
        <tissue evidence="2">Whole body</tissue>
    </source>
</reference>
<keyword evidence="1" id="KW-0812">Transmembrane</keyword>
<protein>
    <submittedName>
        <fullName evidence="2">Uncharacterized protein</fullName>
    </submittedName>
</protein>
<evidence type="ECO:0000313" key="2">
    <source>
        <dbReference type="EMBL" id="PNF38950.1"/>
    </source>
</evidence>
<gene>
    <name evidence="2" type="ORF">B7P43_G07035</name>
</gene>
<dbReference type="EMBL" id="NEVH01005287">
    <property type="protein sequence ID" value="PNF38950.1"/>
    <property type="molecule type" value="Genomic_DNA"/>
</dbReference>
<proteinExistence type="predicted"/>
<dbReference type="AlphaFoldDB" id="A0A2J7RDP7"/>
<accession>A0A2J7RDP7</accession>
<evidence type="ECO:0000256" key="1">
    <source>
        <dbReference type="SAM" id="Phobius"/>
    </source>
</evidence>
<sequence>MSHEIVHTSNYCAITNMHTLQTPQHPLSLFSALCIFISLSVATAFNSGDSSASRAQVLSSQSPVQNSRSTDI</sequence>
<keyword evidence="3" id="KW-1185">Reference proteome</keyword>
<keyword evidence="1" id="KW-1133">Transmembrane helix</keyword>
<comment type="caution">
    <text evidence="2">The sequence shown here is derived from an EMBL/GenBank/DDBJ whole genome shotgun (WGS) entry which is preliminary data.</text>
</comment>
<organism evidence="2 3">
    <name type="scientific">Cryptotermes secundus</name>
    <dbReference type="NCBI Taxonomy" id="105785"/>
    <lineage>
        <taxon>Eukaryota</taxon>
        <taxon>Metazoa</taxon>
        <taxon>Ecdysozoa</taxon>
        <taxon>Arthropoda</taxon>
        <taxon>Hexapoda</taxon>
        <taxon>Insecta</taxon>
        <taxon>Pterygota</taxon>
        <taxon>Neoptera</taxon>
        <taxon>Polyneoptera</taxon>
        <taxon>Dictyoptera</taxon>
        <taxon>Blattodea</taxon>
        <taxon>Blattoidea</taxon>
        <taxon>Termitoidae</taxon>
        <taxon>Kalotermitidae</taxon>
        <taxon>Cryptotermitinae</taxon>
        <taxon>Cryptotermes</taxon>
    </lineage>
</organism>
<dbReference type="InParanoid" id="A0A2J7RDP7"/>
<evidence type="ECO:0000313" key="3">
    <source>
        <dbReference type="Proteomes" id="UP000235965"/>
    </source>
</evidence>
<name>A0A2J7RDP7_9NEOP</name>
<keyword evidence="1" id="KW-0472">Membrane</keyword>